<dbReference type="InterPro" id="IPR018300">
    <property type="entry name" value="Aminotrans_IV_CS"/>
</dbReference>
<reference evidence="17 18" key="1">
    <citation type="submission" date="2016-11" db="EMBL/GenBank/DDBJ databases">
        <authorList>
            <person name="Jaros S."/>
            <person name="Januszkiewicz K."/>
            <person name="Wedrychowicz H."/>
        </authorList>
    </citation>
    <scope>NUCLEOTIDE SEQUENCE [LARGE SCALE GENOMIC DNA]</scope>
    <source>
        <strain evidence="17 18">DSM 14501</strain>
    </source>
</reference>
<keyword evidence="6 14" id="KW-0031">Aminopeptidase</keyword>
<feature type="binding site" evidence="14">
    <location>
        <position position="359"/>
    </location>
    <ligand>
        <name>Zn(2+)</name>
        <dbReference type="ChEBI" id="CHEBI:29105"/>
        <label>1</label>
    </ligand>
</feature>
<comment type="subcellular location">
    <subcellularLocation>
        <location evidence="3 14">Cytoplasm</location>
    </subcellularLocation>
</comment>
<evidence type="ECO:0000256" key="9">
    <source>
        <dbReference type="ARBA" id="ARBA00022723"/>
    </source>
</evidence>
<dbReference type="Gene3D" id="3.30.470.10">
    <property type="match status" value="1"/>
</dbReference>
<evidence type="ECO:0000313" key="17">
    <source>
        <dbReference type="EMBL" id="SHK29227.1"/>
    </source>
</evidence>
<evidence type="ECO:0000256" key="4">
    <source>
        <dbReference type="ARBA" id="ARBA00009320"/>
    </source>
</evidence>
<evidence type="ECO:0000256" key="13">
    <source>
        <dbReference type="ARBA" id="ARBA00023049"/>
    </source>
</evidence>
<feature type="domain" description="Peptidase M20 dimerisation" evidence="16">
    <location>
        <begin position="488"/>
        <end position="583"/>
    </location>
</feature>
<dbReference type="GO" id="GO:0008652">
    <property type="term" value="P:amino acid biosynthetic process"/>
    <property type="evidence" value="ECO:0007669"/>
    <property type="project" value="UniProtKB-ARBA"/>
</dbReference>
<dbReference type="PANTHER" id="PTHR42994:SF1">
    <property type="entry name" value="PEPTIDASE T"/>
    <property type="match status" value="1"/>
</dbReference>
<dbReference type="Pfam" id="PF01063">
    <property type="entry name" value="Aminotran_4"/>
    <property type="match status" value="1"/>
</dbReference>
<accession>A0A1M6RA83</accession>
<keyword evidence="12 15" id="KW-0663">Pyridoxal phosphate</keyword>
<keyword evidence="13 14" id="KW-0482">Metalloprotease</keyword>
<dbReference type="InterPro" id="IPR036264">
    <property type="entry name" value="Bact_exopeptidase_dim_dom"/>
</dbReference>
<dbReference type="GO" id="GO:0043171">
    <property type="term" value="P:peptide catabolic process"/>
    <property type="evidence" value="ECO:0007669"/>
    <property type="project" value="UniProtKB-UniRule"/>
</dbReference>
<dbReference type="PROSITE" id="PS00758">
    <property type="entry name" value="ARGE_DAPE_CPG2_1"/>
    <property type="match status" value="1"/>
</dbReference>
<dbReference type="EMBL" id="FRAJ01000013">
    <property type="protein sequence ID" value="SHK29227.1"/>
    <property type="molecule type" value="Genomic_DNA"/>
</dbReference>
<dbReference type="PROSITE" id="PS00770">
    <property type="entry name" value="AA_TRANSFER_CLASS_4"/>
    <property type="match status" value="1"/>
</dbReference>
<evidence type="ECO:0000256" key="14">
    <source>
        <dbReference type="HAMAP-Rule" id="MF_00550"/>
    </source>
</evidence>
<dbReference type="NCBIfam" id="NF009920">
    <property type="entry name" value="PRK13381.1"/>
    <property type="match status" value="1"/>
</dbReference>
<dbReference type="Pfam" id="PF07687">
    <property type="entry name" value="M20_dimer"/>
    <property type="match status" value="1"/>
</dbReference>
<keyword evidence="10 14" id="KW-0378">Hydrolase</keyword>
<comment type="cofactor">
    <cofactor evidence="2 15">
        <name>pyridoxal 5'-phosphate</name>
        <dbReference type="ChEBI" id="CHEBI:597326"/>
    </cofactor>
</comment>
<dbReference type="GO" id="GO:0006508">
    <property type="term" value="P:proteolysis"/>
    <property type="evidence" value="ECO:0007669"/>
    <property type="project" value="UniProtKB-UniRule"/>
</dbReference>
<dbReference type="SUPFAM" id="SSF55031">
    <property type="entry name" value="Bacterial exopeptidase dimerisation domain"/>
    <property type="match status" value="1"/>
</dbReference>
<organism evidence="17 18">
    <name type="scientific">Caminicella sporogenes DSM 14501</name>
    <dbReference type="NCBI Taxonomy" id="1121266"/>
    <lineage>
        <taxon>Bacteria</taxon>
        <taxon>Bacillati</taxon>
        <taxon>Bacillota</taxon>
        <taxon>Clostridia</taxon>
        <taxon>Peptostreptococcales</taxon>
        <taxon>Caminicellaceae</taxon>
        <taxon>Caminicella</taxon>
    </lineage>
</organism>
<dbReference type="NCBIfam" id="TIGR01882">
    <property type="entry name" value="peptidase-T"/>
    <property type="match status" value="1"/>
</dbReference>
<evidence type="ECO:0000256" key="1">
    <source>
        <dbReference type="ARBA" id="ARBA00000870"/>
    </source>
</evidence>
<keyword evidence="7 14" id="KW-0963">Cytoplasm</keyword>
<sequence>MDKEAIFNFLVYNGEVYSTSEVNPAKSIKNSSIYEVIRIIEGIPLYLEEHIERLRKSAHLLNKKLSVSDEEIISYIHKLIDSNKEYNNNIKILCIGSENDFDEIYVYFIKSFYPPKSFYKEGIHTVLYKTERQKPNAKIFNKNLRNLISEKLQKEKAFEALLVNKNGDITEGSRSNLFFVKDEKIYTPPASKVLLGVTRKKILDLCKRNNIEVVEKDISVNEIAEYDGVFITGTSIDVLPVKTINNVKFDSSENNIILTLSKIYIKDREDYVNQKRKEMFKMGKLIDRFLKYVKMETTSNSESQTYPSTNSQLDFARVLVEELKEIGLKDASVDSNGYVMATLPANTDRDIPTIGFIAHMDTSPDMTAKNVNPQIIKNYDGSDLVLNSEKNIVLSPKDFPELKKYIGEDLITTDGTTLLGADDKAGIAEIITAIEYLVNNPEIEHGTVKVAFTPDEEIGRGADKFDVEKFGADFAYTIDGGEVGELEYENFNAAYAKVKIKGRNVHPGSAKNKMINSILIAMKFNSMLPANEIPAHTEGYEGFYHLNDINGNVEETTLYYIIRDHDRDKFEEKKRKLMKVAEYLNDDIGEKVIEVEMKDQYYNMKEKIKPVIHIVEIAEKAMKEVGVTPIIKPIRGGTDGARLSYMGLPCPNIFTGGHNFHGKFEYIPIKSMKKAVEVIIKIIKLYSK</sequence>
<dbReference type="EC" id="3.4.11.4" evidence="14"/>
<dbReference type="Gene3D" id="3.20.10.10">
    <property type="entry name" value="D-amino Acid Aminotransferase, subunit A, domain 2"/>
    <property type="match status" value="1"/>
</dbReference>
<comment type="catalytic activity">
    <reaction evidence="1 14">
        <text>Release of the N-terminal residue from a tripeptide.</text>
        <dbReference type="EC" id="3.4.11.4"/>
    </reaction>
</comment>
<dbReference type="InterPro" id="IPR010161">
    <property type="entry name" value="Peptidase_M20B"/>
</dbReference>
<comment type="cofactor">
    <cofactor evidence="14">
        <name>Zn(2+)</name>
        <dbReference type="ChEBI" id="CHEBI:29105"/>
    </cofactor>
    <text evidence="14">Binds 2 Zn(2+) ions per subunit.</text>
</comment>
<dbReference type="Gene3D" id="3.40.630.10">
    <property type="entry name" value="Zn peptidases"/>
    <property type="match status" value="1"/>
</dbReference>
<dbReference type="SUPFAM" id="SSF56752">
    <property type="entry name" value="D-aminoacid aminotransferase-like PLP-dependent enzymes"/>
    <property type="match status" value="1"/>
</dbReference>
<feature type="active site" description="Proton acceptor" evidence="14">
    <location>
        <position position="456"/>
    </location>
</feature>
<dbReference type="NCBIfam" id="NF003976">
    <property type="entry name" value="PRK05469.1"/>
    <property type="match status" value="1"/>
</dbReference>
<dbReference type="GO" id="GO:0046394">
    <property type="term" value="P:carboxylic acid biosynthetic process"/>
    <property type="evidence" value="ECO:0007669"/>
    <property type="project" value="UniProtKB-ARBA"/>
</dbReference>
<dbReference type="CDD" id="cd03892">
    <property type="entry name" value="M20_peptT"/>
    <property type="match status" value="1"/>
</dbReference>
<feature type="binding site" evidence="14">
    <location>
        <position position="422"/>
    </location>
    <ligand>
        <name>Zn(2+)</name>
        <dbReference type="ChEBI" id="CHEBI:29105"/>
        <label>2</label>
    </ligand>
</feature>
<dbReference type="InterPro" id="IPR002933">
    <property type="entry name" value="Peptidase_M20"/>
</dbReference>
<evidence type="ECO:0000313" key="18">
    <source>
        <dbReference type="Proteomes" id="UP000184082"/>
    </source>
</evidence>
<evidence type="ECO:0000256" key="5">
    <source>
        <dbReference type="ARBA" id="ARBA00009692"/>
    </source>
</evidence>
<dbReference type="InterPro" id="IPR043131">
    <property type="entry name" value="BCAT-like_N"/>
</dbReference>
<dbReference type="GO" id="GO:0045148">
    <property type="term" value="F:tripeptide aminopeptidase activity"/>
    <property type="evidence" value="ECO:0007669"/>
    <property type="project" value="UniProtKB-UniRule"/>
</dbReference>
<dbReference type="FunFam" id="3.20.10.10:FF:000002">
    <property type="entry name" value="D-alanine aminotransferase"/>
    <property type="match status" value="1"/>
</dbReference>
<dbReference type="InterPro" id="IPR001261">
    <property type="entry name" value="ArgE/DapE_CS"/>
</dbReference>
<keyword evidence="9 14" id="KW-0479">Metal-binding</keyword>
<dbReference type="SUPFAM" id="SSF53187">
    <property type="entry name" value="Zn-dependent exopeptidases"/>
    <property type="match status" value="1"/>
</dbReference>
<evidence type="ECO:0000256" key="6">
    <source>
        <dbReference type="ARBA" id="ARBA00022438"/>
    </source>
</evidence>
<keyword evidence="11 14" id="KW-0862">Zinc</keyword>
<dbReference type="GO" id="GO:0005829">
    <property type="term" value="C:cytosol"/>
    <property type="evidence" value="ECO:0007669"/>
    <property type="project" value="TreeGrafter"/>
</dbReference>
<proteinExistence type="inferred from homology"/>
<feature type="binding site" evidence="14">
    <location>
        <position position="479"/>
    </location>
    <ligand>
        <name>Zn(2+)</name>
        <dbReference type="ChEBI" id="CHEBI:29105"/>
        <label>1</label>
    </ligand>
</feature>
<feature type="active site" evidence="14">
    <location>
        <position position="361"/>
    </location>
</feature>
<dbReference type="PROSITE" id="PS00759">
    <property type="entry name" value="ARGE_DAPE_CPG2_2"/>
    <property type="match status" value="1"/>
</dbReference>
<dbReference type="Gene3D" id="3.30.70.360">
    <property type="match status" value="1"/>
</dbReference>
<keyword evidence="18" id="KW-1185">Reference proteome</keyword>
<evidence type="ECO:0000256" key="10">
    <source>
        <dbReference type="ARBA" id="ARBA00022801"/>
    </source>
</evidence>
<evidence type="ECO:0000259" key="16">
    <source>
        <dbReference type="Pfam" id="PF07687"/>
    </source>
</evidence>
<evidence type="ECO:0000256" key="3">
    <source>
        <dbReference type="ARBA" id="ARBA00004496"/>
    </source>
</evidence>
<dbReference type="InterPro" id="IPR043132">
    <property type="entry name" value="BCAT-like_C"/>
</dbReference>
<dbReference type="AlphaFoldDB" id="A0A1M6RA83"/>
<feature type="binding site" evidence="14">
    <location>
        <position position="661"/>
    </location>
    <ligand>
        <name>Zn(2+)</name>
        <dbReference type="ChEBI" id="CHEBI:29105"/>
        <label>2</label>
    </ligand>
</feature>
<dbReference type="GO" id="GO:0008237">
    <property type="term" value="F:metallopeptidase activity"/>
    <property type="evidence" value="ECO:0007669"/>
    <property type="project" value="UniProtKB-KW"/>
</dbReference>
<comment type="similarity">
    <text evidence="4">Belongs to the class-IV pyridoxal-phosphate-dependent aminotransferase family.</text>
</comment>
<evidence type="ECO:0000256" key="15">
    <source>
        <dbReference type="RuleBase" id="RU004516"/>
    </source>
</evidence>
<feature type="binding site" evidence="14">
    <location>
        <position position="422"/>
    </location>
    <ligand>
        <name>Zn(2+)</name>
        <dbReference type="ChEBI" id="CHEBI:29105"/>
        <label>1</label>
    </ligand>
</feature>
<comment type="function">
    <text evidence="14">Cleaves the N-terminal amino acid of tripeptides.</text>
</comment>
<dbReference type="CDD" id="cd00449">
    <property type="entry name" value="PLPDE_IV"/>
    <property type="match status" value="1"/>
</dbReference>
<dbReference type="HAMAP" id="MF_00550">
    <property type="entry name" value="Aminopeptidase_M20"/>
    <property type="match status" value="1"/>
</dbReference>
<evidence type="ECO:0000256" key="11">
    <source>
        <dbReference type="ARBA" id="ARBA00022833"/>
    </source>
</evidence>
<dbReference type="InterPro" id="IPR001544">
    <property type="entry name" value="Aminotrans_IV"/>
</dbReference>
<dbReference type="Pfam" id="PF01546">
    <property type="entry name" value="Peptidase_M20"/>
    <property type="match status" value="1"/>
</dbReference>
<evidence type="ECO:0000256" key="8">
    <source>
        <dbReference type="ARBA" id="ARBA00022670"/>
    </source>
</evidence>
<keyword evidence="8 14" id="KW-0645">Protease</keyword>
<gene>
    <name evidence="14" type="primary">pepT</name>
    <name evidence="17" type="ORF">SAMN02745883_01747</name>
</gene>
<evidence type="ECO:0000256" key="12">
    <source>
        <dbReference type="ARBA" id="ARBA00022898"/>
    </source>
</evidence>
<dbReference type="GO" id="GO:0008270">
    <property type="term" value="F:zinc ion binding"/>
    <property type="evidence" value="ECO:0007669"/>
    <property type="project" value="UniProtKB-UniRule"/>
</dbReference>
<dbReference type="InterPro" id="IPR036038">
    <property type="entry name" value="Aminotransferase-like"/>
</dbReference>
<protein>
    <recommendedName>
        <fullName evidence="14">Peptidase T</fullName>
        <ecNumber evidence="14">3.4.11.4</ecNumber>
    </recommendedName>
    <alternativeName>
        <fullName evidence="14">Aminotripeptidase</fullName>
        <shortName evidence="14">Tripeptidase</shortName>
    </alternativeName>
    <alternativeName>
        <fullName evidence="14">Tripeptide aminopeptidase</fullName>
    </alternativeName>
</protein>
<dbReference type="STRING" id="1121266.SAMN02745883_01747"/>
<feature type="binding site" evidence="14">
    <location>
        <position position="457"/>
    </location>
    <ligand>
        <name>Zn(2+)</name>
        <dbReference type="ChEBI" id="CHEBI:29105"/>
        <label>2</label>
    </ligand>
</feature>
<dbReference type="InterPro" id="IPR011650">
    <property type="entry name" value="Peptidase_M20_dimer"/>
</dbReference>
<evidence type="ECO:0000256" key="7">
    <source>
        <dbReference type="ARBA" id="ARBA00022490"/>
    </source>
</evidence>
<name>A0A1M6RA83_9FIRM</name>
<dbReference type="PANTHER" id="PTHR42994">
    <property type="entry name" value="PEPTIDASE T"/>
    <property type="match status" value="1"/>
</dbReference>
<comment type="similarity">
    <text evidence="5 14">Belongs to the peptidase M20B family.</text>
</comment>
<dbReference type="FunFam" id="3.30.70.360:FF:000002">
    <property type="entry name" value="Peptidase T"/>
    <property type="match status" value="1"/>
</dbReference>
<dbReference type="Proteomes" id="UP000184082">
    <property type="component" value="Unassembled WGS sequence"/>
</dbReference>
<evidence type="ECO:0000256" key="2">
    <source>
        <dbReference type="ARBA" id="ARBA00001933"/>
    </source>
</evidence>